<accession>A0A2W1P2Z1</accession>
<dbReference type="InterPro" id="IPR006143">
    <property type="entry name" value="RND_pump_MFP"/>
</dbReference>
<evidence type="ECO:0000259" key="4">
    <source>
        <dbReference type="Pfam" id="PF25989"/>
    </source>
</evidence>
<dbReference type="EMBL" id="NHRJ02000003">
    <property type="protein sequence ID" value="PZE21508.1"/>
    <property type="molecule type" value="Genomic_DNA"/>
</dbReference>
<dbReference type="PROSITE" id="PS51257">
    <property type="entry name" value="PROKAR_LIPOPROTEIN"/>
    <property type="match status" value="1"/>
</dbReference>
<comment type="similarity">
    <text evidence="1">Belongs to the membrane fusion protein (MFP) (TC 8.A.1) family.</text>
</comment>
<dbReference type="Gene3D" id="2.40.420.20">
    <property type="match status" value="1"/>
</dbReference>
<feature type="coiled-coil region" evidence="2">
    <location>
        <begin position="114"/>
        <end position="227"/>
    </location>
</feature>
<feature type="domain" description="CusB-like beta-barrel" evidence="3">
    <location>
        <begin position="269"/>
        <end position="342"/>
    </location>
</feature>
<dbReference type="SUPFAM" id="SSF111369">
    <property type="entry name" value="HlyD-like secretion proteins"/>
    <property type="match status" value="2"/>
</dbReference>
<dbReference type="InterPro" id="IPR058637">
    <property type="entry name" value="YknX-like_C"/>
</dbReference>
<dbReference type="RefSeq" id="WP_089199705.1">
    <property type="nucleotide sequence ID" value="NZ_NHRJ02000003.1"/>
</dbReference>
<proteinExistence type="inferred from homology"/>
<dbReference type="Pfam" id="PF25989">
    <property type="entry name" value="YknX_C"/>
    <property type="match status" value="1"/>
</dbReference>
<gene>
    <name evidence="5" type="ORF">CBW46_009230</name>
</gene>
<dbReference type="GO" id="GO:0015562">
    <property type="term" value="F:efflux transmembrane transporter activity"/>
    <property type="evidence" value="ECO:0007669"/>
    <property type="project" value="TreeGrafter"/>
</dbReference>
<keyword evidence="2" id="KW-0175">Coiled coil</keyword>
<dbReference type="InterPro" id="IPR058792">
    <property type="entry name" value="Beta-barrel_RND_2"/>
</dbReference>
<evidence type="ECO:0000313" key="6">
    <source>
        <dbReference type="Proteomes" id="UP000214746"/>
    </source>
</evidence>
<dbReference type="AlphaFoldDB" id="A0A2W1P2Z1"/>
<dbReference type="Gene3D" id="2.40.50.100">
    <property type="match status" value="1"/>
</dbReference>
<dbReference type="NCBIfam" id="TIGR01730">
    <property type="entry name" value="RND_mfp"/>
    <property type="match status" value="1"/>
</dbReference>
<dbReference type="OrthoDB" id="1633529at2"/>
<dbReference type="Proteomes" id="UP000214746">
    <property type="component" value="Unassembled WGS sequence"/>
</dbReference>
<dbReference type="Gene3D" id="2.40.30.170">
    <property type="match status" value="1"/>
</dbReference>
<feature type="domain" description="YknX-like C-terminal permuted SH3-like" evidence="4">
    <location>
        <begin position="347"/>
        <end position="415"/>
    </location>
</feature>
<evidence type="ECO:0000313" key="5">
    <source>
        <dbReference type="EMBL" id="PZE21508.1"/>
    </source>
</evidence>
<evidence type="ECO:0000259" key="3">
    <source>
        <dbReference type="Pfam" id="PF25954"/>
    </source>
</evidence>
<keyword evidence="6" id="KW-1185">Reference proteome</keyword>
<reference evidence="5" key="1">
    <citation type="submission" date="2018-06" db="EMBL/GenBank/DDBJ databases">
        <title>Paenibacillus xerothermodurans sp. nov. an extremely dry heat resistant spore forming bacterium isolated from the soil of Cape Canaveral, Florida.</title>
        <authorList>
            <person name="Seuylemezian A."/>
            <person name="Kaur N."/>
            <person name="Patil P."/>
            <person name="Patil P."/>
            <person name="Mayilraj S."/>
            <person name="Vaishampayan P."/>
        </authorList>
    </citation>
    <scope>NUCLEOTIDE SEQUENCE [LARGE SCALE GENOMIC DNA]</scope>
    <source>
        <strain evidence="5">ATCC 27380</strain>
    </source>
</reference>
<evidence type="ECO:0000256" key="2">
    <source>
        <dbReference type="SAM" id="Coils"/>
    </source>
</evidence>
<name>A0A2W1P2Z1_PAEXE</name>
<evidence type="ECO:0000256" key="1">
    <source>
        <dbReference type="ARBA" id="ARBA00009477"/>
    </source>
</evidence>
<protein>
    <submittedName>
        <fullName evidence="5">Efflux RND transporter periplasmic adaptor subunit</fullName>
    </submittedName>
</protein>
<dbReference type="PANTHER" id="PTHR30469">
    <property type="entry name" value="MULTIDRUG RESISTANCE PROTEIN MDTA"/>
    <property type="match status" value="1"/>
</dbReference>
<dbReference type="GO" id="GO:1990281">
    <property type="term" value="C:efflux pump complex"/>
    <property type="evidence" value="ECO:0007669"/>
    <property type="project" value="TreeGrafter"/>
</dbReference>
<dbReference type="Pfam" id="PF25954">
    <property type="entry name" value="Beta-barrel_RND_2"/>
    <property type="match status" value="1"/>
</dbReference>
<comment type="caution">
    <text evidence="5">The sequence shown here is derived from an EMBL/GenBank/DDBJ whole genome shotgun (WGS) entry which is preliminary data.</text>
</comment>
<organism evidence="5 6">
    <name type="scientific">Paenibacillus xerothermodurans</name>
    <dbReference type="NCBI Taxonomy" id="1977292"/>
    <lineage>
        <taxon>Bacteria</taxon>
        <taxon>Bacillati</taxon>
        <taxon>Bacillota</taxon>
        <taxon>Bacilli</taxon>
        <taxon>Bacillales</taxon>
        <taxon>Paenibacillaceae</taxon>
        <taxon>Paenibacillus</taxon>
    </lineage>
</organism>
<sequence length="417" mass="45544">MKLKFKQSVQKGVKLTGAVIVSAALITGCNAQPQAAEPAPAAEAQLKPVKVEKIEKRKISDPVEQVADVVSSLQIDVMTKVAGDVQEILKQRGDTVTTGEVIFRMDPTDVLIQKEKAQIAVSGAQEQMKKAKQEVEDGKQELKNSIAKIQLSLTEAEESYNKLRNDYDQGLATEDQLEQAETQLNNLRLDLDTSQNKLTTLETTNSLAQLEQSLQTANVTIRESDRTLGHMEVKATVNGVLTDLPIEAGMTLSAGFKAGQIQQLDPIKIKAELTEDAAAMIRGKQELTFYVPGTVEYTTAKVSYLADVMSAESKSYALELEVPNADRTLKPGMKAQVLLTGESEQMVVTVPSLSVVRESGETFVFVLVGDQVEKRKIELGRLNEAHQEVLSGVSEGEQLVVTGQHQLKDKDKVQVTQ</sequence>